<protein>
    <submittedName>
        <fullName evidence="1">Uncharacterized protein</fullName>
    </submittedName>
</protein>
<gene>
    <name evidence="1" type="ORF">ABID21_003518</name>
</gene>
<proteinExistence type="predicted"/>
<dbReference type="Proteomes" id="UP001549031">
    <property type="component" value="Unassembled WGS sequence"/>
</dbReference>
<keyword evidence="2" id="KW-1185">Reference proteome</keyword>
<dbReference type="EMBL" id="JBEPLJ010000014">
    <property type="protein sequence ID" value="MET3587393.1"/>
    <property type="molecule type" value="Genomic_DNA"/>
</dbReference>
<organism evidence="1 2">
    <name type="scientific">Pseudorhizobium tarimense</name>
    <dbReference type="NCBI Taxonomy" id="1079109"/>
    <lineage>
        <taxon>Bacteria</taxon>
        <taxon>Pseudomonadati</taxon>
        <taxon>Pseudomonadota</taxon>
        <taxon>Alphaproteobacteria</taxon>
        <taxon>Hyphomicrobiales</taxon>
        <taxon>Rhizobiaceae</taxon>
        <taxon>Rhizobium/Agrobacterium group</taxon>
        <taxon>Pseudorhizobium</taxon>
    </lineage>
</organism>
<accession>A0ABV2HA16</accession>
<dbReference type="RefSeq" id="WP_247245310.1">
    <property type="nucleotide sequence ID" value="NZ_JALJRA010000014.1"/>
</dbReference>
<name>A0ABV2HA16_9HYPH</name>
<evidence type="ECO:0000313" key="2">
    <source>
        <dbReference type="Proteomes" id="UP001549031"/>
    </source>
</evidence>
<evidence type="ECO:0000313" key="1">
    <source>
        <dbReference type="EMBL" id="MET3587393.1"/>
    </source>
</evidence>
<comment type="caution">
    <text evidence="1">The sequence shown here is derived from an EMBL/GenBank/DDBJ whole genome shotgun (WGS) entry which is preliminary data.</text>
</comment>
<sequence>MTLVLSVSANTAAYAAEALKPARRLSAKAQAEDIRLTADRGALRAETGDATVDQLIPAAAVNLDLLSPEQQPHQRATLAQVQAAYRDIAD</sequence>
<reference evidence="1 2" key="1">
    <citation type="submission" date="2024-06" db="EMBL/GenBank/DDBJ databases">
        <title>Genomic Encyclopedia of Type Strains, Phase IV (KMG-IV): sequencing the most valuable type-strain genomes for metagenomic binning, comparative biology and taxonomic classification.</title>
        <authorList>
            <person name="Goeker M."/>
        </authorList>
    </citation>
    <scope>NUCLEOTIDE SEQUENCE [LARGE SCALE GENOMIC DNA]</scope>
    <source>
        <strain evidence="1 2">DSM 105042</strain>
    </source>
</reference>